<sequence>MDNRYDQVLYGGGLACNGLCEDWDQRCDGNSNNHGTSLFLAMADDHDQGGYDGEERREAMSTITTLSS</sequence>
<organism evidence="1 2">
    <name type="scientific">Spiromyces aspiralis</name>
    <dbReference type="NCBI Taxonomy" id="68401"/>
    <lineage>
        <taxon>Eukaryota</taxon>
        <taxon>Fungi</taxon>
        <taxon>Fungi incertae sedis</taxon>
        <taxon>Zoopagomycota</taxon>
        <taxon>Kickxellomycotina</taxon>
        <taxon>Kickxellomycetes</taxon>
        <taxon>Kickxellales</taxon>
        <taxon>Kickxellaceae</taxon>
        <taxon>Spiromyces</taxon>
    </lineage>
</organism>
<reference evidence="1" key="1">
    <citation type="submission" date="2022-06" db="EMBL/GenBank/DDBJ databases">
        <title>Phylogenomic reconstructions and comparative analyses of Kickxellomycotina fungi.</title>
        <authorList>
            <person name="Reynolds N.K."/>
            <person name="Stajich J.E."/>
            <person name="Barry K."/>
            <person name="Grigoriev I.V."/>
            <person name="Crous P."/>
            <person name="Smith M.E."/>
        </authorList>
    </citation>
    <scope>NUCLEOTIDE SEQUENCE</scope>
    <source>
        <strain evidence="1">RSA 2271</strain>
    </source>
</reference>
<proteinExistence type="predicted"/>
<dbReference type="Proteomes" id="UP001145114">
    <property type="component" value="Unassembled WGS sequence"/>
</dbReference>
<evidence type="ECO:0000313" key="2">
    <source>
        <dbReference type="Proteomes" id="UP001145114"/>
    </source>
</evidence>
<feature type="non-terminal residue" evidence="1">
    <location>
        <position position="68"/>
    </location>
</feature>
<dbReference type="EMBL" id="JAMZIH010000096">
    <property type="protein sequence ID" value="KAJ1679960.1"/>
    <property type="molecule type" value="Genomic_DNA"/>
</dbReference>
<protein>
    <submittedName>
        <fullName evidence="1">Uncharacterized protein</fullName>
    </submittedName>
</protein>
<evidence type="ECO:0000313" key="1">
    <source>
        <dbReference type="EMBL" id="KAJ1679960.1"/>
    </source>
</evidence>
<comment type="caution">
    <text evidence="1">The sequence shown here is derived from an EMBL/GenBank/DDBJ whole genome shotgun (WGS) entry which is preliminary data.</text>
</comment>
<name>A0ACC1HXA5_9FUNG</name>
<keyword evidence="2" id="KW-1185">Reference proteome</keyword>
<accession>A0ACC1HXA5</accession>
<gene>
    <name evidence="1" type="ORF">EV182_000965</name>
</gene>